<gene>
    <name evidence="2" type="ORF">BCB69_00975</name>
    <name evidence="3" type="ORF">DX915_02210</name>
</gene>
<proteinExistence type="predicted"/>
<sequence>MDYILVIYYDVFPLLLFIMIGYLLDKYFSLDIRTYNIISSYVAIPLFTFLCLYRYTPIKEIRSTFLFIFILFITSLLGYFIKKAFPSYEISISSFLASDMEALGIVFIFFVFTHAPYITINTSIPNCSQTALSIAILMLIAVTLIRISINTFIHTKSIFLVIKKIMATPVLYAALFAFILHYFSIPITHTFLWPVLLHYDGVFIVLIGITAGVWIHRLPKKTISYYEILFPILRFVLMLSIAYLCIRNTHFLSALESQILFIAVSIPATQSMSKWDKSLSSSSNENSQLLLAELAVYLFLCPLAIHWAMKLFPLSLS</sequence>
<feature type="transmembrane region" description="Helical" evidence="1">
    <location>
        <begin position="132"/>
        <end position="153"/>
    </location>
</feature>
<feature type="transmembrane region" description="Helical" evidence="1">
    <location>
        <begin position="225"/>
        <end position="244"/>
    </location>
</feature>
<dbReference type="EMBL" id="QWKU01000001">
    <property type="protein sequence ID" value="RID94359.1"/>
    <property type="molecule type" value="Genomic_DNA"/>
</dbReference>
<feature type="transmembrane region" description="Helical" evidence="1">
    <location>
        <begin position="36"/>
        <end position="55"/>
    </location>
</feature>
<dbReference type="KEGG" id="dpn:BCB69_00975"/>
<evidence type="ECO:0000256" key="1">
    <source>
        <dbReference type="SAM" id="Phobius"/>
    </source>
</evidence>
<keyword evidence="1" id="KW-1133">Transmembrane helix</keyword>
<keyword evidence="1" id="KW-0812">Transmembrane</keyword>
<keyword evidence="5" id="KW-1185">Reference proteome</keyword>
<feature type="transmembrane region" description="Helical" evidence="1">
    <location>
        <begin position="191"/>
        <end position="213"/>
    </location>
</feature>
<dbReference type="AlphaFoldDB" id="A0A1B3WCJ1"/>
<dbReference type="Proteomes" id="UP000094757">
    <property type="component" value="Chromosome"/>
</dbReference>
<evidence type="ECO:0008006" key="6">
    <source>
        <dbReference type="Google" id="ProtNLM"/>
    </source>
</evidence>
<dbReference type="RefSeq" id="WP_022513922.1">
    <property type="nucleotide sequence ID" value="NZ_QWKU01000001.1"/>
</dbReference>
<evidence type="ECO:0000313" key="4">
    <source>
        <dbReference type="Proteomes" id="UP000094757"/>
    </source>
</evidence>
<dbReference type="STRING" id="39950.BCB69_00975"/>
<keyword evidence="1" id="KW-0472">Membrane</keyword>
<feature type="transmembrane region" description="Helical" evidence="1">
    <location>
        <begin position="6"/>
        <end position="24"/>
    </location>
</feature>
<feature type="transmembrane region" description="Helical" evidence="1">
    <location>
        <begin position="165"/>
        <end position="185"/>
    </location>
</feature>
<accession>A0A1B3WCJ1</accession>
<evidence type="ECO:0000313" key="5">
    <source>
        <dbReference type="Proteomes" id="UP000266262"/>
    </source>
</evidence>
<dbReference type="Proteomes" id="UP000266262">
    <property type="component" value="Unassembled WGS sequence"/>
</dbReference>
<feature type="transmembrane region" description="Helical" evidence="1">
    <location>
        <begin position="102"/>
        <end position="120"/>
    </location>
</feature>
<reference evidence="4" key="1">
    <citation type="submission" date="2016-08" db="EMBL/GenBank/DDBJ databases">
        <authorList>
            <person name="Holder M.E."/>
            <person name="Ajami N.J."/>
            <person name="Petrosino J.F."/>
        </authorList>
    </citation>
    <scope>NUCLEOTIDE SEQUENCE [LARGE SCALE GENOMIC DNA]</scope>
    <source>
        <strain evidence="4">F0677</strain>
    </source>
</reference>
<organism evidence="2 4">
    <name type="scientific">Dialister pneumosintes</name>
    <dbReference type="NCBI Taxonomy" id="39950"/>
    <lineage>
        <taxon>Bacteria</taxon>
        <taxon>Bacillati</taxon>
        <taxon>Bacillota</taxon>
        <taxon>Negativicutes</taxon>
        <taxon>Veillonellales</taxon>
        <taxon>Veillonellaceae</taxon>
        <taxon>Dialister</taxon>
    </lineage>
</organism>
<reference evidence="3 5" key="3">
    <citation type="submission" date="2018-08" db="EMBL/GenBank/DDBJ databases">
        <title>Draft genome sequence of Dialister pneumosintes KCOM 1685.</title>
        <authorList>
            <person name="Kook J.-K."/>
            <person name="Park S.-N."/>
            <person name="Lim Y.K."/>
        </authorList>
    </citation>
    <scope>NUCLEOTIDE SEQUENCE [LARGE SCALE GENOMIC DNA]</scope>
    <source>
        <strain evidence="3 5">KCOM 1685</strain>
    </source>
</reference>
<feature type="transmembrane region" description="Helical" evidence="1">
    <location>
        <begin position="61"/>
        <end position="81"/>
    </location>
</feature>
<evidence type="ECO:0000313" key="2">
    <source>
        <dbReference type="EMBL" id="AOH38689.1"/>
    </source>
</evidence>
<evidence type="ECO:0000313" key="3">
    <source>
        <dbReference type="EMBL" id="RID94359.1"/>
    </source>
</evidence>
<feature type="transmembrane region" description="Helical" evidence="1">
    <location>
        <begin position="289"/>
        <end position="309"/>
    </location>
</feature>
<reference evidence="2" key="2">
    <citation type="submission" date="2016-08" db="EMBL/GenBank/DDBJ databases">
        <authorList>
            <person name="Seilhamer J.J."/>
        </authorList>
    </citation>
    <scope>NUCLEOTIDE SEQUENCE [LARGE SCALE GENOMIC DNA]</scope>
    <source>
        <strain evidence="2">F0677</strain>
    </source>
</reference>
<protein>
    <recommendedName>
        <fullName evidence="6">Transporter</fullName>
    </recommendedName>
</protein>
<name>A0A1B3WCJ1_9FIRM</name>
<dbReference type="EMBL" id="CP017037">
    <property type="protein sequence ID" value="AOH38689.1"/>
    <property type="molecule type" value="Genomic_DNA"/>
</dbReference>